<keyword evidence="2" id="KW-1185">Reference proteome</keyword>
<gene>
    <name evidence="1" type="ORF">AVEN_69780_1</name>
</gene>
<evidence type="ECO:0008006" key="3">
    <source>
        <dbReference type="Google" id="ProtNLM"/>
    </source>
</evidence>
<dbReference type="OrthoDB" id="10024116at2759"/>
<dbReference type="GO" id="GO:0003676">
    <property type="term" value="F:nucleic acid binding"/>
    <property type="evidence" value="ECO:0007669"/>
    <property type="project" value="InterPro"/>
</dbReference>
<accession>A0A4Y2CZ51</accession>
<dbReference type="PANTHER" id="PTHR47326:SF1">
    <property type="entry name" value="HTH PSQ-TYPE DOMAIN-CONTAINING PROTEIN"/>
    <property type="match status" value="1"/>
</dbReference>
<dbReference type="Proteomes" id="UP000499080">
    <property type="component" value="Unassembled WGS sequence"/>
</dbReference>
<evidence type="ECO:0000313" key="1">
    <source>
        <dbReference type="EMBL" id="GBM08565.1"/>
    </source>
</evidence>
<dbReference type="PANTHER" id="PTHR47326">
    <property type="entry name" value="TRANSPOSABLE ELEMENT TC3 TRANSPOSASE-LIKE PROTEIN"/>
    <property type="match status" value="1"/>
</dbReference>
<dbReference type="AlphaFoldDB" id="A0A4Y2CZ51"/>
<dbReference type="InterPro" id="IPR036397">
    <property type="entry name" value="RNaseH_sf"/>
</dbReference>
<reference evidence="1 2" key="1">
    <citation type="journal article" date="2019" name="Sci. Rep.">
        <title>Orb-weaving spider Araneus ventricosus genome elucidates the spidroin gene catalogue.</title>
        <authorList>
            <person name="Kono N."/>
            <person name="Nakamura H."/>
            <person name="Ohtoshi R."/>
            <person name="Moran D.A.P."/>
            <person name="Shinohara A."/>
            <person name="Yoshida Y."/>
            <person name="Fujiwara M."/>
            <person name="Mori M."/>
            <person name="Tomita M."/>
            <person name="Arakawa K."/>
        </authorList>
    </citation>
    <scope>NUCLEOTIDE SEQUENCE [LARGE SCALE GENOMIC DNA]</scope>
</reference>
<comment type="caution">
    <text evidence="1">The sequence shown here is derived from an EMBL/GenBank/DDBJ whole genome shotgun (WGS) entry which is preliminary data.</text>
</comment>
<protein>
    <recommendedName>
        <fullName evidence="3">Tc1-like transposase DDE domain-containing protein</fullName>
    </recommendedName>
</protein>
<proteinExistence type="predicted"/>
<sequence length="130" mass="15122">MEIYVFPQTNYLEAVTRNSIVFIQEGATPHFSISVREALNERFPNSWIGRDGTIPWPARSPYLTPLDFLFWGYIRNIVYSENITDISDLKSRIIAAIKTVTPQILHNTWREIDYRLDVCRATNGAHIETY</sequence>
<name>A0A4Y2CZ51_ARAVE</name>
<dbReference type="Gene3D" id="3.30.420.10">
    <property type="entry name" value="Ribonuclease H-like superfamily/Ribonuclease H"/>
    <property type="match status" value="1"/>
</dbReference>
<evidence type="ECO:0000313" key="2">
    <source>
        <dbReference type="Proteomes" id="UP000499080"/>
    </source>
</evidence>
<dbReference type="EMBL" id="BGPR01000258">
    <property type="protein sequence ID" value="GBM08565.1"/>
    <property type="molecule type" value="Genomic_DNA"/>
</dbReference>
<organism evidence="1 2">
    <name type="scientific">Araneus ventricosus</name>
    <name type="common">Orbweaver spider</name>
    <name type="synonym">Epeira ventricosa</name>
    <dbReference type="NCBI Taxonomy" id="182803"/>
    <lineage>
        <taxon>Eukaryota</taxon>
        <taxon>Metazoa</taxon>
        <taxon>Ecdysozoa</taxon>
        <taxon>Arthropoda</taxon>
        <taxon>Chelicerata</taxon>
        <taxon>Arachnida</taxon>
        <taxon>Araneae</taxon>
        <taxon>Araneomorphae</taxon>
        <taxon>Entelegynae</taxon>
        <taxon>Araneoidea</taxon>
        <taxon>Araneidae</taxon>
        <taxon>Araneus</taxon>
    </lineage>
</organism>